<evidence type="ECO:0000259" key="9">
    <source>
        <dbReference type="Pfam" id="PF12704"/>
    </source>
</evidence>
<keyword evidence="11" id="KW-1185">Reference proteome</keyword>
<feature type="transmembrane region" description="Helical" evidence="7">
    <location>
        <begin position="269"/>
        <end position="292"/>
    </location>
</feature>
<feature type="domain" description="ABC3 transporter permease C-terminal" evidence="8">
    <location>
        <begin position="275"/>
        <end position="385"/>
    </location>
</feature>
<dbReference type="EMBL" id="CP001037">
    <property type="protein sequence ID" value="ACC81634.1"/>
    <property type="molecule type" value="Genomic_DNA"/>
</dbReference>
<dbReference type="InterPro" id="IPR005891">
    <property type="entry name" value="DevC"/>
</dbReference>
<dbReference type="AlphaFoldDB" id="B2IYQ1"/>
<dbReference type="NCBIfam" id="TIGR01185">
    <property type="entry name" value="devC"/>
    <property type="match status" value="1"/>
</dbReference>
<keyword evidence="6 7" id="KW-0472">Membrane</keyword>
<dbReference type="GO" id="GO:0005886">
    <property type="term" value="C:plasma membrane"/>
    <property type="evidence" value="ECO:0007669"/>
    <property type="project" value="UniProtKB-SubCell"/>
</dbReference>
<organism evidence="10 11">
    <name type="scientific">Nostoc punctiforme (strain ATCC 29133 / PCC 73102)</name>
    <dbReference type="NCBI Taxonomy" id="63737"/>
    <lineage>
        <taxon>Bacteria</taxon>
        <taxon>Bacillati</taxon>
        <taxon>Cyanobacteriota</taxon>
        <taxon>Cyanophyceae</taxon>
        <taxon>Nostocales</taxon>
        <taxon>Nostocaceae</taxon>
        <taxon>Nostoc</taxon>
    </lineage>
</organism>
<dbReference type="STRING" id="63737.Npun_F3176"/>
<dbReference type="InterPro" id="IPR051125">
    <property type="entry name" value="ABC-4/HrtB_transporter"/>
</dbReference>
<evidence type="ECO:0000256" key="1">
    <source>
        <dbReference type="ARBA" id="ARBA00004651"/>
    </source>
</evidence>
<dbReference type="EnsemblBacteria" id="ACC81634">
    <property type="protein sequence ID" value="ACC81634"/>
    <property type="gene ID" value="Npun_F3176"/>
</dbReference>
<accession>B2IYQ1</accession>
<name>B2IYQ1_NOSP7</name>
<dbReference type="PIRSF" id="PIRSF031773">
    <property type="entry name" value="DevC"/>
    <property type="match status" value="1"/>
</dbReference>
<dbReference type="InterPro" id="IPR003838">
    <property type="entry name" value="ABC3_permease_C"/>
</dbReference>
<gene>
    <name evidence="10" type="ordered locus">Npun_F3176</name>
</gene>
<evidence type="ECO:0000313" key="11">
    <source>
        <dbReference type="Proteomes" id="UP000001191"/>
    </source>
</evidence>
<dbReference type="Proteomes" id="UP000001191">
    <property type="component" value="Chromosome"/>
</dbReference>
<reference evidence="10 11" key="2">
    <citation type="journal article" date="2013" name="Plant Physiol.">
        <title>A Nostoc punctiforme Sugar Transporter Necessary to Establish a Cyanobacterium-Plant Symbiosis.</title>
        <authorList>
            <person name="Ekman M."/>
            <person name="Picossi S."/>
            <person name="Campbell E.L."/>
            <person name="Meeks J.C."/>
            <person name="Flores E."/>
        </authorList>
    </citation>
    <scope>NUCLEOTIDE SEQUENCE [LARGE SCALE GENOMIC DNA]</scope>
    <source>
        <strain evidence="11">ATCC 29133 / PCC 73102</strain>
    </source>
</reference>
<evidence type="ECO:0000256" key="4">
    <source>
        <dbReference type="ARBA" id="ARBA00022692"/>
    </source>
</evidence>
<evidence type="ECO:0000256" key="2">
    <source>
        <dbReference type="ARBA" id="ARBA00022448"/>
    </source>
</evidence>
<feature type="transmembrane region" description="Helical" evidence="7">
    <location>
        <begin position="359"/>
        <end position="378"/>
    </location>
</feature>
<comment type="subcellular location">
    <subcellularLocation>
        <location evidence="1">Cell membrane</location>
        <topology evidence="1">Multi-pass membrane protein</topology>
    </subcellularLocation>
</comment>
<protein>
    <submittedName>
        <fullName evidence="10">DevC protein</fullName>
    </submittedName>
</protein>
<evidence type="ECO:0000256" key="3">
    <source>
        <dbReference type="ARBA" id="ARBA00022475"/>
    </source>
</evidence>
<keyword evidence="5 7" id="KW-1133">Transmembrane helix</keyword>
<dbReference type="PANTHER" id="PTHR43738:SF1">
    <property type="entry name" value="HEMIN TRANSPORT SYSTEM PERMEASE PROTEIN HRTB-RELATED"/>
    <property type="match status" value="1"/>
</dbReference>
<dbReference type="OrthoDB" id="180999at2"/>
<feature type="transmembrane region" description="Helical" evidence="7">
    <location>
        <begin position="20"/>
        <end position="40"/>
    </location>
</feature>
<evidence type="ECO:0000256" key="6">
    <source>
        <dbReference type="ARBA" id="ARBA00023136"/>
    </source>
</evidence>
<dbReference type="PANTHER" id="PTHR43738">
    <property type="entry name" value="ABC TRANSPORTER, MEMBRANE PROTEIN"/>
    <property type="match status" value="1"/>
</dbReference>
<evidence type="ECO:0000256" key="5">
    <source>
        <dbReference type="ARBA" id="ARBA00022989"/>
    </source>
</evidence>
<dbReference type="InterPro" id="IPR025857">
    <property type="entry name" value="MacB_PCD"/>
</dbReference>
<keyword evidence="2" id="KW-0813">Transport</keyword>
<keyword evidence="3" id="KW-1003">Cell membrane</keyword>
<dbReference type="eggNOG" id="COG0577">
    <property type="taxonomic scope" value="Bacteria"/>
</dbReference>
<sequence>MRSKKIPVAWLQLRYQKARLIIALLGVVFAVVIVFIQLGIRDALFDSAVRLHQGLQGDCFLISPRSTALIAMESFPERRLSQSLAFPEVNYVAPIYLGFGQWKNPETKDYWRNIFVIGFDIRYQVVDFAGVEENINKLKIPNVVLFDRSSRAEFGPVVADFEQKGNVETEIGNRSSNRRVKVAGLFNLGTSFGSDGNLVTSHLNFLRIFSSRYKGLIDIGLIKLKPGYDVQEFTGKLKTFLPKDVKVLSKEQLIAFEKNYWQTSTAIGFIFNLGVGLGIVVGIVVVYQILYTNVSEHLPQYATLKAIGYQQRYLLSIVLQQALLIAILGYIPGFLISIIQYEFAKKATLLPIVMTIDRAAFVLIATVIMCFVSGATAVRKLKQADPADIF</sequence>
<proteinExistence type="predicted"/>
<evidence type="ECO:0000259" key="8">
    <source>
        <dbReference type="Pfam" id="PF02687"/>
    </source>
</evidence>
<dbReference type="RefSeq" id="WP_012409615.1">
    <property type="nucleotide sequence ID" value="NC_010628.1"/>
</dbReference>
<evidence type="ECO:0000256" key="7">
    <source>
        <dbReference type="SAM" id="Phobius"/>
    </source>
</evidence>
<dbReference type="KEGG" id="npu:Npun_F3176"/>
<evidence type="ECO:0000313" key="10">
    <source>
        <dbReference type="EMBL" id="ACC81634.1"/>
    </source>
</evidence>
<reference evidence="11" key="1">
    <citation type="submission" date="2008-04" db="EMBL/GenBank/DDBJ databases">
        <title>Complete sequence of chromosome of Nostoc punctiforme ATCC 29133.</title>
        <authorList>
            <consortium name="US DOE Joint Genome Institute"/>
            <person name="Copeland A."/>
            <person name="Lucas S."/>
            <person name="Lapidus A."/>
            <person name="Glavina del Rio T."/>
            <person name="Dalin E."/>
            <person name="Tice H."/>
            <person name="Pitluck S."/>
            <person name="Chain P."/>
            <person name="Malfatti S."/>
            <person name="Shin M."/>
            <person name="Vergez L."/>
            <person name="Schmutz J."/>
            <person name="Larimer F."/>
            <person name="Land M."/>
            <person name="Hauser L."/>
            <person name="Kyrpides N."/>
            <person name="Kim E."/>
            <person name="Meeks J.C."/>
            <person name="Elhai J."/>
            <person name="Campbell E.L."/>
            <person name="Thiel T."/>
            <person name="Longmire J."/>
            <person name="Potts M."/>
            <person name="Atlas R."/>
        </authorList>
    </citation>
    <scope>NUCLEOTIDE SEQUENCE [LARGE SCALE GENOMIC DNA]</scope>
    <source>
        <strain evidence="11">ATCC 29133 / PCC 73102</strain>
    </source>
</reference>
<dbReference type="PhylomeDB" id="B2IYQ1"/>
<dbReference type="Pfam" id="PF02687">
    <property type="entry name" value="FtsX"/>
    <property type="match status" value="1"/>
</dbReference>
<feature type="domain" description="MacB-like periplasmic core" evidence="9">
    <location>
        <begin position="21"/>
        <end position="238"/>
    </location>
</feature>
<keyword evidence="4 7" id="KW-0812">Transmembrane</keyword>
<dbReference type="Pfam" id="PF12704">
    <property type="entry name" value="MacB_PCD"/>
    <property type="match status" value="1"/>
</dbReference>
<dbReference type="HOGENOM" id="CLU_000604_8_9_3"/>
<feature type="transmembrane region" description="Helical" evidence="7">
    <location>
        <begin position="313"/>
        <end position="339"/>
    </location>
</feature>